<accession>A0A1F7IGX2</accession>
<evidence type="ECO:0000256" key="1">
    <source>
        <dbReference type="SAM" id="Coils"/>
    </source>
</evidence>
<dbReference type="AlphaFoldDB" id="A0A1F7IGX2"/>
<gene>
    <name evidence="3" type="ORF">A3A74_06250</name>
</gene>
<dbReference type="PANTHER" id="PTHR34614:SF2">
    <property type="entry name" value="TRANSPOSASE IS4-LIKE DOMAIN-CONTAINING PROTEIN"/>
    <property type="match status" value="1"/>
</dbReference>
<sequence>MFVRKIKSRKSTCFQIGEKRYGKFKLIKHVGCATINDEIEALQVKSRQELKDLIFKNQIFLFPEINKSFKAKLLNWHITGYHLVFGKVYDLAGFPNNILKDLVIARIVHPKSKDATVRFLRDYLGIMLSKDRIYRFLDTLDKNKLTRTAYDFVSKKNKGISLIFYDVTTLHFETEKEDDFRKKGFSKNHRGDMPQILVGLFVDYEGYPFDFDFFTGNTFEGHTFKTSVEELIKKYQFENLTVVADAGMLSEDNLSYLDVKKINYIVGARLKNTKDEVVNQIINHNYKLESINEIELDNQRLIIEYSEVRAKKDAKNREKIVDRLKGKLETGKPVVHKNKFLAWENKDEIASLDDKKIEEDKQFDGLKGYITNTRNQNDFKEIIDQYHNLWRVEKAFRMSKSDLKERPIYHQEIKRIKSHLILCFVSLLVMKESEKILSRKKYTIEKTIEIMGKVGEGEVRIGNTKMPLESELNQDAKDILKLFLGH</sequence>
<name>A0A1F7IGX2_9BACT</name>
<evidence type="ECO:0000313" key="4">
    <source>
        <dbReference type="Proteomes" id="UP000179270"/>
    </source>
</evidence>
<dbReference type="PANTHER" id="PTHR34614">
    <property type="match status" value="1"/>
</dbReference>
<feature type="coiled-coil region" evidence="1">
    <location>
        <begin position="291"/>
        <end position="318"/>
    </location>
</feature>
<organism evidence="3 4">
    <name type="scientific">Candidatus Roizmanbacteria bacterium RIFCSPLOWO2_01_FULL_35_13</name>
    <dbReference type="NCBI Taxonomy" id="1802055"/>
    <lineage>
        <taxon>Bacteria</taxon>
        <taxon>Candidatus Roizmaniibacteriota</taxon>
    </lineage>
</organism>
<dbReference type="Pfam" id="PF01609">
    <property type="entry name" value="DDE_Tnp_1"/>
    <property type="match status" value="1"/>
</dbReference>
<dbReference type="InterPro" id="IPR002559">
    <property type="entry name" value="Transposase_11"/>
</dbReference>
<dbReference type="NCBIfam" id="NF033559">
    <property type="entry name" value="transpos_IS1634"/>
    <property type="match status" value="1"/>
</dbReference>
<dbReference type="SUPFAM" id="SSF53098">
    <property type="entry name" value="Ribonuclease H-like"/>
    <property type="match status" value="1"/>
</dbReference>
<comment type="caution">
    <text evidence="3">The sequence shown here is derived from an EMBL/GenBank/DDBJ whole genome shotgun (WGS) entry which is preliminary data.</text>
</comment>
<proteinExistence type="predicted"/>
<dbReference type="EMBL" id="MGAF01000006">
    <property type="protein sequence ID" value="OGK42607.1"/>
    <property type="molecule type" value="Genomic_DNA"/>
</dbReference>
<dbReference type="Proteomes" id="UP000179270">
    <property type="component" value="Unassembled WGS sequence"/>
</dbReference>
<evidence type="ECO:0000313" key="3">
    <source>
        <dbReference type="EMBL" id="OGK42607.1"/>
    </source>
</evidence>
<dbReference type="STRING" id="1802055.A3A74_06250"/>
<dbReference type="GO" id="GO:0006313">
    <property type="term" value="P:DNA transposition"/>
    <property type="evidence" value="ECO:0007669"/>
    <property type="project" value="InterPro"/>
</dbReference>
<protein>
    <recommendedName>
        <fullName evidence="2">Transposase IS4-like domain-containing protein</fullName>
    </recommendedName>
</protein>
<keyword evidence="1" id="KW-0175">Coiled coil</keyword>
<dbReference type="InterPro" id="IPR012337">
    <property type="entry name" value="RNaseH-like_sf"/>
</dbReference>
<dbReference type="InterPro" id="IPR047654">
    <property type="entry name" value="IS1634_transpos"/>
</dbReference>
<reference evidence="3 4" key="1">
    <citation type="journal article" date="2016" name="Nat. Commun.">
        <title>Thousands of microbial genomes shed light on interconnected biogeochemical processes in an aquifer system.</title>
        <authorList>
            <person name="Anantharaman K."/>
            <person name="Brown C.T."/>
            <person name="Hug L.A."/>
            <person name="Sharon I."/>
            <person name="Castelle C.J."/>
            <person name="Probst A.J."/>
            <person name="Thomas B.C."/>
            <person name="Singh A."/>
            <person name="Wilkins M.J."/>
            <person name="Karaoz U."/>
            <person name="Brodie E.L."/>
            <person name="Williams K.H."/>
            <person name="Hubbard S.S."/>
            <person name="Banfield J.F."/>
        </authorList>
    </citation>
    <scope>NUCLEOTIDE SEQUENCE [LARGE SCALE GENOMIC DNA]</scope>
</reference>
<dbReference type="GO" id="GO:0003677">
    <property type="term" value="F:DNA binding"/>
    <property type="evidence" value="ECO:0007669"/>
    <property type="project" value="InterPro"/>
</dbReference>
<dbReference type="GO" id="GO:0004803">
    <property type="term" value="F:transposase activity"/>
    <property type="evidence" value="ECO:0007669"/>
    <property type="project" value="InterPro"/>
</dbReference>
<feature type="domain" description="Transposase IS4-like" evidence="2">
    <location>
        <begin position="159"/>
        <end position="427"/>
    </location>
</feature>
<evidence type="ECO:0000259" key="2">
    <source>
        <dbReference type="Pfam" id="PF01609"/>
    </source>
</evidence>